<evidence type="ECO:0000313" key="1">
    <source>
        <dbReference type="EMBL" id="MBI1685084.1"/>
    </source>
</evidence>
<dbReference type="PROSITE" id="PS51257">
    <property type="entry name" value="PROKAR_LIPOPROTEIN"/>
    <property type="match status" value="1"/>
</dbReference>
<evidence type="ECO:0000313" key="2">
    <source>
        <dbReference type="Proteomes" id="UP000639859"/>
    </source>
</evidence>
<organism evidence="1 2">
    <name type="scientific">Caulobacter hibisci</name>
    <dbReference type="NCBI Taxonomy" id="2035993"/>
    <lineage>
        <taxon>Bacteria</taxon>
        <taxon>Pseudomonadati</taxon>
        <taxon>Pseudomonadota</taxon>
        <taxon>Alphaproteobacteria</taxon>
        <taxon>Caulobacterales</taxon>
        <taxon>Caulobacteraceae</taxon>
        <taxon>Caulobacter</taxon>
    </lineage>
</organism>
<dbReference type="RefSeq" id="WP_198576993.1">
    <property type="nucleotide sequence ID" value="NZ_JADWOX010000010.1"/>
</dbReference>
<comment type="caution">
    <text evidence="1">The sequence shown here is derived from an EMBL/GenBank/DDBJ whole genome shotgun (WGS) entry which is preliminary data.</text>
</comment>
<gene>
    <name evidence="1" type="ORF">I4Q42_15540</name>
</gene>
<name>A0ABS0SZP8_9CAUL</name>
<keyword evidence="2" id="KW-1185">Reference proteome</keyword>
<reference evidence="1 2" key="1">
    <citation type="submission" date="2020-11" db="EMBL/GenBank/DDBJ databases">
        <title>genome sequence of strain KACC 18849.</title>
        <authorList>
            <person name="Gao J."/>
            <person name="Zhang X."/>
        </authorList>
    </citation>
    <scope>NUCLEOTIDE SEQUENCE [LARGE SCALE GENOMIC DNA]</scope>
    <source>
        <strain evidence="1 2">KACC 18849</strain>
    </source>
</reference>
<proteinExistence type="predicted"/>
<dbReference type="Proteomes" id="UP000639859">
    <property type="component" value="Unassembled WGS sequence"/>
</dbReference>
<sequence>MGLQRAIIAGCVVLFASATSGCFVGDENRWASPRQIADAAARCGLPAFKPTKVGDAWAAYVDRSVPGHEAKEDCIYADVERQGLLATR</sequence>
<dbReference type="EMBL" id="JADWOX010000010">
    <property type="protein sequence ID" value="MBI1685084.1"/>
    <property type="molecule type" value="Genomic_DNA"/>
</dbReference>
<protein>
    <recommendedName>
        <fullName evidence="3">Lipoprotein</fullName>
    </recommendedName>
</protein>
<evidence type="ECO:0008006" key="3">
    <source>
        <dbReference type="Google" id="ProtNLM"/>
    </source>
</evidence>
<accession>A0ABS0SZP8</accession>